<dbReference type="InterPro" id="IPR003929">
    <property type="entry name" value="K_chnl_BK_asu"/>
</dbReference>
<evidence type="ECO:0000256" key="8">
    <source>
        <dbReference type="ARBA" id="ARBA00023065"/>
    </source>
</evidence>
<feature type="compositionally biased region" description="Basic and acidic residues" evidence="12">
    <location>
        <begin position="1198"/>
        <end position="1211"/>
    </location>
</feature>
<feature type="region of interest" description="Disordered" evidence="12">
    <location>
        <begin position="972"/>
        <end position="1008"/>
    </location>
</feature>
<sequence length="1914" mass="198349">MLKAGLPTWAGATGVTTLAAAAGLLWAALAAWAIGRSLALGARLPRGGGGGGGGSGAPGDGGVTNDKQRSAVSLSSVLLGRHESLVGGGHTADDLVNVFVLVGIPASPTLYRLARLLTLVRVSACLGACVNYVVCSHLQRRTAVGLVIDRVMAAVIVARLGLVIASSPAPYGAIVSIDAAVECLSAVSLAASVSWCHFGFLQAYIMLIRYRQLEQEGLALSDQLSAVARSVLRLVLQFLVFVFIFACGLQMAELLGDPSEALAATSFEMTWVNALYMSCVTITTVGYGDFVPYSLMGRIWVLAVIVSGAFLVAQLVSSVLSALAAGRRGTGTFTKSCNRHVILCGNVKWEFFVQFVVELYAIPSDDQPMLVVLHTAPFGTEGDQSAAELWNGFVQSAAVPDHVRYKLVYLEGDATSSDALDRARVSDAASVFVLCNQHSEDTVGEDSATLKRVLTIRAVAPAVPVYAMVALRDSMLQISFALSPTTVPSSGRGARRKGYRPRRAAVRVGPPTRPRRRARAARGVGGDGAPPTATSSADRLSVLTAERSSGGGGDRAPTASLPWSTASTRASVQSGTGGDDGGDGSVGGGGGGDMGDGSSSTPGLSSDLSTPLSSLPSSTPSSPSSVGSSNSSASRWSPMSSREWTSDSSVDAPPSSSDSINLPDGFDDTAPLGSAFAEATPSSAQLSEAVCMQEVEMGLLAENVFCNGLSTLLCNLCQQGGQPADPNISPDNPSWMYEYGLGSECGFCFTSVPDSLTGWCMADVAVALYDLGLVLLAVRHRQRPGAPASRWATVGPSTVFRRGDTAIAITYHKPAAAAESFESASRSLHESASRSLHESAVPYPTEDESTTSNGSVLEQSTHAGGGPAAGSVHGVVAGVSAWGAAAAADPMIATGNGDHDIDFQDVAVDLDDDDGFGGMSMEYVAEEIVSLPRALSALPHAAAAAVRHGDSGLLRRNSGGSSHSGADVARLEENSGPMSSNSSTKSSASTPSPAVAALPPPPLADTDVQVPTLGRSAATSAAEPPLASVALAASSSLPVPLALPLVPVAPVRALDLQVPTPPAPTAPALELSLPLPSQLAIRSGSVSMDKEELSRLREERWQGPSQWKRRPDSQSAGSDDTLEVVGSAASTAAFGAGHAAVAAAGPVARPVDAKEGQDGNSPASGSPPFVDRSTSRHDSRTRSMGSHDAPDFPTEPDGAERRASHGRERRTATRRLSRSSFASSAGGWPSTGGARRGSSKAVLSAAAFAAAGGRNLILYGARPLPVRLRSHIVVCLLGSMAVGNLRVFLERIWQPRDGGRAPRTPVVAVSAAFTAADEANLRKFDKSPLFLVRGNSLAIPTLRRAQYGSAKAILILACESRPRQHTSDSRALFTVMTLDHLLTTNSSVFVCCMLDAEASMALLRAPANPRRQGTTLGVHTEPAMMTRTPAVASWVRLPSGMPSPAASFLGLPRTYSGYSVPGMSTSAGVPSSPGPFGGGGGYAYASRTPAPGGASDSEAYRNLAGGLSSASLFNSALYGGASSTWGGSQRNLRFDSLGPPYSGGPGGGGYAGGSMVLGDDPLTVSAHAETQQRQRYASGEVLLSSALLALAVREFQTPGLMAAVRTVFGVGVGTRARSTRCWVRALPIPRSWLWPGDESDWEATDDGSNASGVGGGGRPLHRVYRDLYQALLPLGALPIGLYRAGDAVFRVRVSWHGPVGSVMEHCSSNGSLRGGSGSGSFSVGDSVGLGHSRRSSWATLSPTLRADAAAAATRETDPLLSAGEAAAAHRLASVGACSRRHRRGAAGSWSLDQHMDEMQAELDWDNGLSSGAAPRGGSFDDVLEAADERLPMDEWDDYAGDEVGDDEVGGPGELPPHTYVCPTAGNVIYYQQQPSTRSNRLPYVYTNPEPFTLLSPLDAVYVLVDPDTHVPNQW</sequence>
<feature type="compositionally biased region" description="Polar residues" evidence="12">
    <location>
        <begin position="850"/>
        <end position="862"/>
    </location>
</feature>
<feature type="domain" description="Calcium-activated potassium channel BK alpha subunit" evidence="14">
    <location>
        <begin position="688"/>
        <end position="778"/>
    </location>
</feature>
<dbReference type="GO" id="GO:0005267">
    <property type="term" value="F:potassium channel activity"/>
    <property type="evidence" value="ECO:0007669"/>
    <property type="project" value="UniProtKB-KW"/>
</dbReference>
<feature type="transmembrane region" description="Helical" evidence="13">
    <location>
        <begin position="147"/>
        <end position="166"/>
    </location>
</feature>
<dbReference type="Pfam" id="PF22614">
    <property type="entry name" value="Slo-like_RCK"/>
    <property type="match status" value="2"/>
</dbReference>
<organism evidence="17 18">
    <name type="scientific">Porphyra umbilicalis</name>
    <name type="common">Purple laver</name>
    <name type="synonym">Red alga</name>
    <dbReference type="NCBI Taxonomy" id="2786"/>
    <lineage>
        <taxon>Eukaryota</taxon>
        <taxon>Rhodophyta</taxon>
        <taxon>Bangiophyceae</taxon>
        <taxon>Bangiales</taxon>
        <taxon>Bangiaceae</taxon>
        <taxon>Porphyra</taxon>
    </lineage>
</organism>
<evidence type="ECO:0000256" key="13">
    <source>
        <dbReference type="SAM" id="Phobius"/>
    </source>
</evidence>
<dbReference type="OrthoDB" id="10035564at2759"/>
<name>A0A1X6NNI1_PORUM</name>
<feature type="transmembrane region" description="Helical" evidence="13">
    <location>
        <begin position="271"/>
        <end position="288"/>
    </location>
</feature>
<evidence type="ECO:0000256" key="4">
    <source>
        <dbReference type="ARBA" id="ARBA00022692"/>
    </source>
</evidence>
<evidence type="ECO:0000259" key="16">
    <source>
        <dbReference type="Pfam" id="PF22614"/>
    </source>
</evidence>
<evidence type="ECO:0000259" key="15">
    <source>
        <dbReference type="Pfam" id="PF07885"/>
    </source>
</evidence>
<dbReference type="EMBL" id="KV919327">
    <property type="protein sequence ID" value="OSX70046.1"/>
    <property type="molecule type" value="Genomic_DNA"/>
</dbReference>
<feature type="compositionally biased region" description="Low complexity" evidence="12">
    <location>
        <begin position="975"/>
        <end position="997"/>
    </location>
</feature>
<keyword evidence="6" id="KW-0630">Potassium</keyword>
<keyword evidence="2" id="KW-0813">Transport</keyword>
<feature type="compositionally biased region" description="Basic and acidic residues" evidence="12">
    <location>
        <begin position="1088"/>
        <end position="1101"/>
    </location>
</feature>
<gene>
    <name evidence="17" type="ORF">BU14_0941s0006</name>
</gene>
<dbReference type="Proteomes" id="UP000218209">
    <property type="component" value="Unassembled WGS sequence"/>
</dbReference>
<proteinExistence type="predicted"/>
<feature type="transmembrane region" description="Helical" evidence="13">
    <location>
        <begin position="113"/>
        <end position="135"/>
    </location>
</feature>
<feature type="region of interest" description="Disordered" evidence="12">
    <location>
        <begin position="1085"/>
        <end position="1122"/>
    </location>
</feature>
<feature type="compositionally biased region" description="Gly residues" evidence="12">
    <location>
        <begin position="575"/>
        <end position="595"/>
    </location>
</feature>
<keyword evidence="8" id="KW-0406">Ion transport</keyword>
<evidence type="ECO:0000256" key="2">
    <source>
        <dbReference type="ARBA" id="ARBA00022448"/>
    </source>
</evidence>
<feature type="region of interest" description="Disordered" evidence="12">
    <location>
        <begin position="833"/>
        <end position="869"/>
    </location>
</feature>
<evidence type="ECO:0000256" key="12">
    <source>
        <dbReference type="SAM" id="MobiDB-lite"/>
    </source>
</evidence>
<dbReference type="InterPro" id="IPR013099">
    <property type="entry name" value="K_chnl_dom"/>
</dbReference>
<evidence type="ECO:0000256" key="6">
    <source>
        <dbReference type="ARBA" id="ARBA00022958"/>
    </source>
</evidence>
<feature type="compositionally biased region" description="Low complexity" evidence="12">
    <location>
        <begin position="1218"/>
        <end position="1227"/>
    </location>
</feature>
<protein>
    <recommendedName>
        <fullName evidence="19">Potassium channel domain-containing protein</fullName>
    </recommendedName>
</protein>
<evidence type="ECO:0000313" key="17">
    <source>
        <dbReference type="EMBL" id="OSX70046.1"/>
    </source>
</evidence>
<dbReference type="Pfam" id="PF07885">
    <property type="entry name" value="Ion_trans_2"/>
    <property type="match status" value="1"/>
</dbReference>
<dbReference type="PANTHER" id="PTHR10027">
    <property type="entry name" value="CALCIUM-ACTIVATED POTASSIUM CHANNEL ALPHA CHAIN"/>
    <property type="match status" value="1"/>
</dbReference>
<keyword evidence="5" id="KW-0631">Potassium channel</keyword>
<feature type="compositionally biased region" description="Low complexity" evidence="12">
    <location>
        <begin position="596"/>
        <end position="659"/>
    </location>
</feature>
<keyword evidence="3" id="KW-0633">Potassium transport</keyword>
<reference evidence="17 18" key="1">
    <citation type="submission" date="2017-03" db="EMBL/GenBank/DDBJ databases">
        <title>WGS assembly of Porphyra umbilicalis.</title>
        <authorList>
            <person name="Brawley S.H."/>
            <person name="Blouin N.A."/>
            <person name="Ficko-Blean E."/>
            <person name="Wheeler G.L."/>
            <person name="Lohr M."/>
            <person name="Goodson H.V."/>
            <person name="Jenkins J.W."/>
            <person name="Blaby-Haas C.E."/>
            <person name="Helliwell K.E."/>
            <person name="Chan C."/>
            <person name="Marriage T."/>
            <person name="Bhattacharya D."/>
            <person name="Klein A.S."/>
            <person name="Badis Y."/>
            <person name="Brodie J."/>
            <person name="Cao Y."/>
            <person name="Collen J."/>
            <person name="Dittami S.M."/>
            <person name="Gachon C.M."/>
            <person name="Green B.R."/>
            <person name="Karpowicz S."/>
            <person name="Kim J.W."/>
            <person name="Kudahl U."/>
            <person name="Lin S."/>
            <person name="Michel G."/>
            <person name="Mittag M."/>
            <person name="Olson B.J."/>
            <person name="Pangilinan J."/>
            <person name="Peng Y."/>
            <person name="Qiu H."/>
            <person name="Shu S."/>
            <person name="Singer J.T."/>
            <person name="Smith A.G."/>
            <person name="Sprecher B.N."/>
            <person name="Wagner V."/>
            <person name="Wang W."/>
            <person name="Wang Z.-Y."/>
            <person name="Yan J."/>
            <person name="Yarish C."/>
            <person name="Zoeuner-Riek S."/>
            <person name="Zhuang Y."/>
            <person name="Zou Y."/>
            <person name="Lindquist E.A."/>
            <person name="Grimwood J."/>
            <person name="Barry K."/>
            <person name="Rokhsar D.S."/>
            <person name="Schmutz J."/>
            <person name="Stiller J.W."/>
            <person name="Grossman A.R."/>
            <person name="Prochnik S.E."/>
        </authorList>
    </citation>
    <scope>NUCLEOTIDE SEQUENCE [LARGE SCALE GENOMIC DNA]</scope>
    <source>
        <strain evidence="17">4086291</strain>
    </source>
</reference>
<dbReference type="GO" id="GO:0016020">
    <property type="term" value="C:membrane"/>
    <property type="evidence" value="ECO:0007669"/>
    <property type="project" value="UniProtKB-SubCell"/>
</dbReference>
<feature type="compositionally biased region" description="Basic residues" evidence="12">
    <location>
        <begin position="493"/>
        <end position="505"/>
    </location>
</feature>
<keyword evidence="9 13" id="KW-0472">Membrane</keyword>
<keyword evidence="18" id="KW-1185">Reference proteome</keyword>
<evidence type="ECO:0000256" key="10">
    <source>
        <dbReference type="ARBA" id="ARBA00023303"/>
    </source>
</evidence>
<feature type="compositionally biased region" description="Polar residues" evidence="12">
    <location>
        <begin position="561"/>
        <end position="573"/>
    </location>
</feature>
<dbReference type="Gene3D" id="3.40.50.720">
    <property type="entry name" value="NAD(P)-binding Rossmann-like Domain"/>
    <property type="match status" value="2"/>
</dbReference>
<dbReference type="SUPFAM" id="SSF81324">
    <property type="entry name" value="Voltage-gated potassium channels"/>
    <property type="match status" value="1"/>
</dbReference>
<feature type="domain" description="Potassium channel" evidence="15">
    <location>
        <begin position="241"/>
        <end position="323"/>
    </location>
</feature>
<evidence type="ECO:0000259" key="14">
    <source>
        <dbReference type="Pfam" id="PF03493"/>
    </source>
</evidence>
<evidence type="ECO:0008006" key="19">
    <source>
        <dbReference type="Google" id="ProtNLM"/>
    </source>
</evidence>
<comment type="subcellular location">
    <subcellularLocation>
        <location evidence="1">Membrane</location>
        <topology evidence="1">Multi-pass membrane protein</topology>
    </subcellularLocation>
</comment>
<evidence type="ECO:0000256" key="1">
    <source>
        <dbReference type="ARBA" id="ARBA00004141"/>
    </source>
</evidence>
<accession>A0A1X6NNI1</accession>
<evidence type="ECO:0000256" key="11">
    <source>
        <dbReference type="ARBA" id="ARBA00034430"/>
    </source>
</evidence>
<keyword evidence="4 13" id="KW-0812">Transmembrane</keyword>
<feature type="transmembrane region" description="Helical" evidence="13">
    <location>
        <begin position="231"/>
        <end position="251"/>
    </location>
</feature>
<keyword evidence="10" id="KW-0407">Ion channel</keyword>
<feature type="region of interest" description="Disordered" evidence="12">
    <location>
        <begin position="1151"/>
        <end position="1236"/>
    </location>
</feature>
<evidence type="ECO:0000313" key="18">
    <source>
        <dbReference type="Proteomes" id="UP000218209"/>
    </source>
</evidence>
<feature type="domain" description="RCK N-terminal" evidence="16">
    <location>
        <begin position="1268"/>
        <end position="1381"/>
    </location>
</feature>
<feature type="domain" description="RCK N-terminal" evidence="16">
    <location>
        <begin position="338"/>
        <end position="466"/>
    </location>
</feature>
<dbReference type="PANTHER" id="PTHR10027:SF10">
    <property type="entry name" value="SLOWPOKE 2, ISOFORM D"/>
    <property type="match status" value="1"/>
</dbReference>
<dbReference type="Gene3D" id="1.10.287.70">
    <property type="match status" value="1"/>
</dbReference>
<dbReference type="Pfam" id="PF03493">
    <property type="entry name" value="BK_channel_a"/>
    <property type="match status" value="1"/>
</dbReference>
<evidence type="ECO:0000256" key="7">
    <source>
        <dbReference type="ARBA" id="ARBA00022989"/>
    </source>
</evidence>
<evidence type="ECO:0000256" key="9">
    <source>
        <dbReference type="ARBA" id="ARBA00023136"/>
    </source>
</evidence>
<feature type="transmembrane region" description="Helical" evidence="13">
    <location>
        <begin position="300"/>
        <end position="325"/>
    </location>
</feature>
<keyword evidence="7 13" id="KW-1133">Transmembrane helix</keyword>
<evidence type="ECO:0000256" key="3">
    <source>
        <dbReference type="ARBA" id="ARBA00022538"/>
    </source>
</evidence>
<feature type="transmembrane region" description="Helical" evidence="13">
    <location>
        <begin position="186"/>
        <end position="210"/>
    </location>
</feature>
<comment type="catalytic activity">
    <reaction evidence="11">
        <text>K(+)(in) = K(+)(out)</text>
        <dbReference type="Rhea" id="RHEA:29463"/>
        <dbReference type="ChEBI" id="CHEBI:29103"/>
    </reaction>
</comment>
<evidence type="ECO:0000256" key="5">
    <source>
        <dbReference type="ARBA" id="ARBA00022826"/>
    </source>
</evidence>
<feature type="region of interest" description="Disordered" evidence="12">
    <location>
        <begin position="485"/>
        <end position="673"/>
    </location>
</feature>
<dbReference type="InterPro" id="IPR047871">
    <property type="entry name" value="K_chnl_Slo-like"/>
</dbReference>
<dbReference type="InterPro" id="IPR003148">
    <property type="entry name" value="RCK_N"/>
</dbReference>